<keyword evidence="2" id="KW-1185">Reference proteome</keyword>
<gene>
    <name evidence="1" type="ORF">MRB53_022065</name>
</gene>
<sequence length="319" mass="35754">MQGLVSYKTEHFFFSSSFSIDRLIDSSTRNQNPTPGVFDCNREMVKGQLQYEEIRKQRLEENKKKLEDLNLTHLLHTVRNASPKSSPVKQGKPRAIRGSETNVGVRRSSRVANLPAPDYKGSNVEYGERTWIRGRLAVQCYKRRSLLQRVYASDEARADAIKKATKVQSDLDPEFPGFVKPMLQSHVTGGFWLGLPKQFCDLNLPKFDATMTLIDESGGEHQTRYLARKAGLSAGWKGFSIAHELVDGDALVFQLINATEFKVYIIRASGSLEVSSGKMSLSDYVDPQVLLTSLVVQPLDVCIVTLNFVQITLLLNGCH</sequence>
<reference evidence="1 2" key="1">
    <citation type="journal article" date="2022" name="Hortic Res">
        <title>A haplotype resolved chromosomal level avocado genome allows analysis of novel avocado genes.</title>
        <authorList>
            <person name="Nath O."/>
            <person name="Fletcher S.J."/>
            <person name="Hayward A."/>
            <person name="Shaw L.M."/>
            <person name="Masouleh A.K."/>
            <person name="Furtado A."/>
            <person name="Henry R.J."/>
            <person name="Mitter N."/>
        </authorList>
    </citation>
    <scope>NUCLEOTIDE SEQUENCE [LARGE SCALE GENOMIC DNA]</scope>
    <source>
        <strain evidence="2">cv. Hass</strain>
    </source>
</reference>
<organism evidence="1 2">
    <name type="scientific">Persea americana</name>
    <name type="common">Avocado</name>
    <dbReference type="NCBI Taxonomy" id="3435"/>
    <lineage>
        <taxon>Eukaryota</taxon>
        <taxon>Viridiplantae</taxon>
        <taxon>Streptophyta</taxon>
        <taxon>Embryophyta</taxon>
        <taxon>Tracheophyta</taxon>
        <taxon>Spermatophyta</taxon>
        <taxon>Magnoliopsida</taxon>
        <taxon>Magnoliidae</taxon>
        <taxon>Laurales</taxon>
        <taxon>Lauraceae</taxon>
        <taxon>Persea</taxon>
    </lineage>
</organism>
<proteinExistence type="predicted"/>
<dbReference type="EMBL" id="CM056815">
    <property type="protein sequence ID" value="KAJ8628742.1"/>
    <property type="molecule type" value="Genomic_DNA"/>
</dbReference>
<comment type="caution">
    <text evidence="1">The sequence shown here is derived from an EMBL/GenBank/DDBJ whole genome shotgun (WGS) entry which is preliminary data.</text>
</comment>
<name>A0ACC2L6M8_PERAE</name>
<dbReference type="Proteomes" id="UP001234297">
    <property type="component" value="Chromosome 7"/>
</dbReference>
<accession>A0ACC2L6M8</accession>
<evidence type="ECO:0000313" key="2">
    <source>
        <dbReference type="Proteomes" id="UP001234297"/>
    </source>
</evidence>
<evidence type="ECO:0000313" key="1">
    <source>
        <dbReference type="EMBL" id="KAJ8628742.1"/>
    </source>
</evidence>
<protein>
    <submittedName>
        <fullName evidence="1">Uncharacterized protein</fullName>
    </submittedName>
</protein>